<dbReference type="Proteomes" id="UP000583929">
    <property type="component" value="Unassembled WGS sequence"/>
</dbReference>
<protein>
    <submittedName>
        <fullName evidence="1">Uncharacterized protein</fullName>
    </submittedName>
</protein>
<keyword evidence="2" id="KW-1185">Reference proteome</keyword>
<sequence>MEINLTGTGIEKIPSSIEKLPMLQTLYLDYCEYLVLLLDYLLHIVLRLESFPKIIEPMENLEELHLDGIFIKEIPSSIEKFVVLQRLYLDKCKNLVFIPTNI</sequence>
<dbReference type="AlphaFoldDB" id="A0A7J6DL89"/>
<name>A0A7J6DL89_CANSA</name>
<feature type="non-terminal residue" evidence="1">
    <location>
        <position position="102"/>
    </location>
</feature>
<evidence type="ECO:0000313" key="2">
    <source>
        <dbReference type="Proteomes" id="UP000583929"/>
    </source>
</evidence>
<dbReference type="Gene3D" id="3.80.10.10">
    <property type="entry name" value="Ribonuclease Inhibitor"/>
    <property type="match status" value="1"/>
</dbReference>
<organism evidence="1 2">
    <name type="scientific">Cannabis sativa</name>
    <name type="common">Hemp</name>
    <name type="synonym">Marijuana</name>
    <dbReference type="NCBI Taxonomy" id="3483"/>
    <lineage>
        <taxon>Eukaryota</taxon>
        <taxon>Viridiplantae</taxon>
        <taxon>Streptophyta</taxon>
        <taxon>Embryophyta</taxon>
        <taxon>Tracheophyta</taxon>
        <taxon>Spermatophyta</taxon>
        <taxon>Magnoliopsida</taxon>
        <taxon>eudicotyledons</taxon>
        <taxon>Gunneridae</taxon>
        <taxon>Pentapetalae</taxon>
        <taxon>rosids</taxon>
        <taxon>fabids</taxon>
        <taxon>Rosales</taxon>
        <taxon>Cannabaceae</taxon>
        <taxon>Cannabis</taxon>
    </lineage>
</organism>
<reference evidence="1 2" key="1">
    <citation type="journal article" date="2020" name="bioRxiv">
        <title>Sequence and annotation of 42 cannabis genomes reveals extensive copy number variation in cannabinoid synthesis and pathogen resistance genes.</title>
        <authorList>
            <person name="Mckernan K.J."/>
            <person name="Helbert Y."/>
            <person name="Kane L.T."/>
            <person name="Ebling H."/>
            <person name="Zhang L."/>
            <person name="Liu B."/>
            <person name="Eaton Z."/>
            <person name="Mclaughlin S."/>
            <person name="Kingan S."/>
            <person name="Baybayan P."/>
            <person name="Concepcion G."/>
            <person name="Jordan M."/>
            <person name="Riva A."/>
            <person name="Barbazuk W."/>
            <person name="Harkins T."/>
        </authorList>
    </citation>
    <scope>NUCLEOTIDE SEQUENCE [LARGE SCALE GENOMIC DNA]</scope>
    <source>
        <strain evidence="2">cv. Jamaican Lion 4</strain>
        <tissue evidence="1">Leaf</tissue>
    </source>
</reference>
<accession>A0A7J6DL89</accession>
<dbReference type="PANTHER" id="PTHR47186">
    <property type="entry name" value="LEUCINE-RICH REPEAT-CONTAINING PROTEIN 57"/>
    <property type="match status" value="1"/>
</dbReference>
<proteinExistence type="predicted"/>
<comment type="caution">
    <text evidence="1">The sequence shown here is derived from an EMBL/GenBank/DDBJ whole genome shotgun (WGS) entry which is preliminary data.</text>
</comment>
<dbReference type="SUPFAM" id="SSF52047">
    <property type="entry name" value="RNI-like"/>
    <property type="match status" value="1"/>
</dbReference>
<dbReference type="EMBL" id="JAATIQ010000900">
    <property type="protein sequence ID" value="KAF4346878.1"/>
    <property type="molecule type" value="Genomic_DNA"/>
</dbReference>
<gene>
    <name evidence="1" type="ORF">G4B88_017011</name>
</gene>
<dbReference type="InterPro" id="IPR032675">
    <property type="entry name" value="LRR_dom_sf"/>
</dbReference>
<evidence type="ECO:0000313" key="1">
    <source>
        <dbReference type="EMBL" id="KAF4346878.1"/>
    </source>
</evidence>
<dbReference type="PANTHER" id="PTHR47186:SF3">
    <property type="entry name" value="OS09G0267800 PROTEIN"/>
    <property type="match status" value="1"/>
</dbReference>